<protein>
    <recommendedName>
        <fullName evidence="5">Inosine/uridine-preferring nucleoside hydrolase domain-containing protein</fullName>
    </recommendedName>
</protein>
<evidence type="ECO:0000256" key="1">
    <source>
        <dbReference type="ARBA" id="ARBA00009176"/>
    </source>
</evidence>
<dbReference type="InterPro" id="IPR023186">
    <property type="entry name" value="IUNH"/>
</dbReference>
<evidence type="ECO:0000259" key="5">
    <source>
        <dbReference type="Pfam" id="PF01156"/>
    </source>
</evidence>
<dbReference type="AlphaFoldDB" id="A0A8S1IXR8"/>
<evidence type="ECO:0000256" key="4">
    <source>
        <dbReference type="SAM" id="MobiDB-lite"/>
    </source>
</evidence>
<dbReference type="GO" id="GO:0005829">
    <property type="term" value="C:cytosol"/>
    <property type="evidence" value="ECO:0007669"/>
    <property type="project" value="TreeGrafter"/>
</dbReference>
<keyword evidence="7" id="KW-1185">Reference proteome</keyword>
<dbReference type="GO" id="GO:0008477">
    <property type="term" value="F:purine nucleosidase activity"/>
    <property type="evidence" value="ECO:0007669"/>
    <property type="project" value="TreeGrafter"/>
</dbReference>
<keyword evidence="2" id="KW-0378">Hydrolase</keyword>
<organism evidence="6 7">
    <name type="scientific">Ostreobium quekettii</name>
    <dbReference type="NCBI Taxonomy" id="121088"/>
    <lineage>
        <taxon>Eukaryota</taxon>
        <taxon>Viridiplantae</taxon>
        <taxon>Chlorophyta</taxon>
        <taxon>core chlorophytes</taxon>
        <taxon>Ulvophyceae</taxon>
        <taxon>TCBD clade</taxon>
        <taxon>Bryopsidales</taxon>
        <taxon>Ostreobineae</taxon>
        <taxon>Ostreobiaceae</taxon>
        <taxon>Ostreobium</taxon>
    </lineage>
</organism>
<dbReference type="PANTHER" id="PTHR12304">
    <property type="entry name" value="INOSINE-URIDINE PREFERRING NUCLEOSIDE HYDROLASE"/>
    <property type="match status" value="1"/>
</dbReference>
<comment type="caution">
    <text evidence="6">The sequence shown here is derived from an EMBL/GenBank/DDBJ whole genome shotgun (WGS) entry which is preliminary data.</text>
</comment>
<evidence type="ECO:0000313" key="7">
    <source>
        <dbReference type="Proteomes" id="UP000708148"/>
    </source>
</evidence>
<dbReference type="Proteomes" id="UP000708148">
    <property type="component" value="Unassembled WGS sequence"/>
</dbReference>
<dbReference type="Gene3D" id="3.90.245.10">
    <property type="entry name" value="Ribonucleoside hydrolase-like"/>
    <property type="match status" value="1"/>
</dbReference>
<keyword evidence="3" id="KW-0326">Glycosidase</keyword>
<sequence length="259" mass="28046">MRHSPFCPEIHGSSGLDSQHGGHLFGNSSPSRAPVQGKAVNVIFSRLAGEFMRSGRRRTRLVCTAPLTNCAVLLLVYPEVREMIEIVTMGGCLGIGNTGPVMEFNIQSDPEAAKIVFQSGVPLTMVPLEVTHTALVTDMVLKRIVTDKPSPFRRMLGDLVTFFAQTYKQVFQFDHPPLHDPCAVAAVIDPGIFQVKVMHVDIETCSLLSPGQTVCDIWGQSGKPANCGVAMTMDVAKFWNLVLDGVAAADRVSPLNEGN</sequence>
<dbReference type="SUPFAM" id="SSF53590">
    <property type="entry name" value="Nucleoside hydrolase"/>
    <property type="match status" value="1"/>
</dbReference>
<evidence type="ECO:0000256" key="2">
    <source>
        <dbReference type="ARBA" id="ARBA00022801"/>
    </source>
</evidence>
<dbReference type="EMBL" id="CAJHUC010001052">
    <property type="protein sequence ID" value="CAD7699556.1"/>
    <property type="molecule type" value="Genomic_DNA"/>
</dbReference>
<gene>
    <name evidence="6" type="ORF">OSTQU699_LOCUS4915</name>
</gene>
<dbReference type="InterPro" id="IPR001910">
    <property type="entry name" value="Inosine/uridine_hydrolase_dom"/>
</dbReference>
<dbReference type="GO" id="GO:0006152">
    <property type="term" value="P:purine nucleoside catabolic process"/>
    <property type="evidence" value="ECO:0007669"/>
    <property type="project" value="TreeGrafter"/>
</dbReference>
<name>A0A8S1IXR8_9CHLO</name>
<evidence type="ECO:0000313" key="6">
    <source>
        <dbReference type="EMBL" id="CAD7699556.1"/>
    </source>
</evidence>
<dbReference type="OrthoDB" id="432381at2759"/>
<evidence type="ECO:0000256" key="3">
    <source>
        <dbReference type="ARBA" id="ARBA00023295"/>
    </source>
</evidence>
<dbReference type="PANTHER" id="PTHR12304:SF59">
    <property type="entry name" value="INOSINE-URIDINE PREFERRING NUCLEOSIDE HYDROLASE FAMILY PROTEIN"/>
    <property type="match status" value="1"/>
</dbReference>
<proteinExistence type="inferred from homology"/>
<dbReference type="Pfam" id="PF01156">
    <property type="entry name" value="IU_nuc_hydro"/>
    <property type="match status" value="1"/>
</dbReference>
<dbReference type="InterPro" id="IPR036452">
    <property type="entry name" value="Ribo_hydro-like"/>
</dbReference>
<feature type="domain" description="Inosine/uridine-preferring nucleoside hydrolase" evidence="5">
    <location>
        <begin position="4"/>
        <end position="240"/>
    </location>
</feature>
<feature type="region of interest" description="Disordered" evidence="4">
    <location>
        <begin position="1"/>
        <end position="32"/>
    </location>
</feature>
<comment type="similarity">
    <text evidence="1">Belongs to the IUNH family.</text>
</comment>
<reference evidence="6" key="1">
    <citation type="submission" date="2020-12" db="EMBL/GenBank/DDBJ databases">
        <authorList>
            <person name="Iha C."/>
        </authorList>
    </citation>
    <scope>NUCLEOTIDE SEQUENCE</scope>
</reference>
<accession>A0A8S1IXR8</accession>